<reference evidence="1" key="2">
    <citation type="submission" date="2020-09" db="EMBL/GenBank/DDBJ databases">
        <authorList>
            <person name="Sun Q."/>
            <person name="Zhou Y."/>
        </authorList>
    </citation>
    <scope>NUCLEOTIDE SEQUENCE</scope>
    <source>
        <strain evidence="1">CGMCC 1.15493</strain>
    </source>
</reference>
<dbReference type="Gene3D" id="2.40.50.90">
    <property type="match status" value="1"/>
</dbReference>
<sequence>MENRDRSDARRQGGRQRLGHVVPPRAAWGGIVRGRPSPLDQHGKTAWLLLAALCTFLPAPARAAMPACHLFDRTAWTSCIYDGATGWEGGLQWRLAGFESPRIDAGSAGCHAEQIQGMKARDRLRALMARGYTITDTARRDKEQVRLVHLMLPDGRNAGIELLSAGLVQAVPNTGNRWCGK</sequence>
<comment type="caution">
    <text evidence="1">The sequence shown here is derived from an EMBL/GenBank/DDBJ whole genome shotgun (WGS) entry which is preliminary data.</text>
</comment>
<keyword evidence="2" id="KW-1185">Reference proteome</keyword>
<dbReference type="EMBL" id="BMJJ01000004">
    <property type="protein sequence ID" value="GGD18690.1"/>
    <property type="molecule type" value="Genomic_DNA"/>
</dbReference>
<protein>
    <recommendedName>
        <fullName evidence="3">Nuclease</fullName>
    </recommendedName>
</protein>
<dbReference type="AlphaFoldDB" id="A0A916XX15"/>
<dbReference type="InterPro" id="IPR035437">
    <property type="entry name" value="SNase_OB-fold_sf"/>
</dbReference>
<organism evidence="1 2">
    <name type="scientific">Aureimonas glaciei</name>
    <dbReference type="NCBI Taxonomy" id="1776957"/>
    <lineage>
        <taxon>Bacteria</taxon>
        <taxon>Pseudomonadati</taxon>
        <taxon>Pseudomonadota</taxon>
        <taxon>Alphaproteobacteria</taxon>
        <taxon>Hyphomicrobiales</taxon>
        <taxon>Aurantimonadaceae</taxon>
        <taxon>Aureimonas</taxon>
    </lineage>
</organism>
<proteinExistence type="predicted"/>
<evidence type="ECO:0008006" key="3">
    <source>
        <dbReference type="Google" id="ProtNLM"/>
    </source>
</evidence>
<name>A0A916XX15_9HYPH</name>
<evidence type="ECO:0000313" key="2">
    <source>
        <dbReference type="Proteomes" id="UP000613160"/>
    </source>
</evidence>
<gene>
    <name evidence="1" type="ORF">GCM10011335_21990</name>
</gene>
<dbReference type="RefSeq" id="WP_188850638.1">
    <property type="nucleotide sequence ID" value="NZ_BMJJ01000004.1"/>
</dbReference>
<reference evidence="1" key="1">
    <citation type="journal article" date="2014" name="Int. J. Syst. Evol. Microbiol.">
        <title>Complete genome sequence of Corynebacterium casei LMG S-19264T (=DSM 44701T), isolated from a smear-ripened cheese.</title>
        <authorList>
            <consortium name="US DOE Joint Genome Institute (JGI-PGF)"/>
            <person name="Walter F."/>
            <person name="Albersmeier A."/>
            <person name="Kalinowski J."/>
            <person name="Ruckert C."/>
        </authorList>
    </citation>
    <scope>NUCLEOTIDE SEQUENCE</scope>
    <source>
        <strain evidence="1">CGMCC 1.15493</strain>
    </source>
</reference>
<accession>A0A916XX15</accession>
<dbReference type="SUPFAM" id="SSF50199">
    <property type="entry name" value="Staphylococcal nuclease"/>
    <property type="match status" value="1"/>
</dbReference>
<dbReference type="Proteomes" id="UP000613160">
    <property type="component" value="Unassembled WGS sequence"/>
</dbReference>
<evidence type="ECO:0000313" key="1">
    <source>
        <dbReference type="EMBL" id="GGD18690.1"/>
    </source>
</evidence>